<evidence type="ECO:0000313" key="2">
    <source>
        <dbReference type="EMBL" id="MPC58583.1"/>
    </source>
</evidence>
<evidence type="ECO:0000256" key="1">
    <source>
        <dbReference type="SAM" id="MobiDB-lite"/>
    </source>
</evidence>
<keyword evidence="3" id="KW-1185">Reference proteome</keyword>
<dbReference type="OrthoDB" id="9942268at2759"/>
<reference evidence="2 3" key="1">
    <citation type="submission" date="2019-05" db="EMBL/GenBank/DDBJ databases">
        <title>Another draft genome of Portunus trituberculatus and its Hox gene families provides insights of decapod evolution.</title>
        <authorList>
            <person name="Jeong J.-H."/>
            <person name="Song I."/>
            <person name="Kim S."/>
            <person name="Choi T."/>
            <person name="Kim D."/>
            <person name="Ryu S."/>
            <person name="Kim W."/>
        </authorList>
    </citation>
    <scope>NUCLEOTIDE SEQUENCE [LARGE SCALE GENOMIC DNA]</scope>
    <source>
        <tissue evidence="2">Muscle</tissue>
    </source>
</reference>
<proteinExistence type="predicted"/>
<feature type="region of interest" description="Disordered" evidence="1">
    <location>
        <begin position="75"/>
        <end position="94"/>
    </location>
</feature>
<name>A0A5B7GM61_PORTR</name>
<gene>
    <name evidence="2" type="primary">osp_4</name>
    <name evidence="2" type="ORF">E2C01_052590</name>
</gene>
<dbReference type="Proteomes" id="UP000324222">
    <property type="component" value="Unassembled WGS sequence"/>
</dbReference>
<comment type="caution">
    <text evidence="2">The sequence shown here is derived from an EMBL/GenBank/DDBJ whole genome shotgun (WGS) entry which is preliminary data.</text>
</comment>
<evidence type="ECO:0000313" key="3">
    <source>
        <dbReference type="Proteomes" id="UP000324222"/>
    </source>
</evidence>
<accession>A0A5B7GM61</accession>
<dbReference type="AlphaFoldDB" id="A0A5B7GM61"/>
<organism evidence="2 3">
    <name type="scientific">Portunus trituberculatus</name>
    <name type="common">Swimming crab</name>
    <name type="synonym">Neptunus trituberculatus</name>
    <dbReference type="NCBI Taxonomy" id="210409"/>
    <lineage>
        <taxon>Eukaryota</taxon>
        <taxon>Metazoa</taxon>
        <taxon>Ecdysozoa</taxon>
        <taxon>Arthropoda</taxon>
        <taxon>Crustacea</taxon>
        <taxon>Multicrustacea</taxon>
        <taxon>Malacostraca</taxon>
        <taxon>Eumalacostraca</taxon>
        <taxon>Eucarida</taxon>
        <taxon>Decapoda</taxon>
        <taxon>Pleocyemata</taxon>
        <taxon>Brachyura</taxon>
        <taxon>Eubrachyura</taxon>
        <taxon>Portunoidea</taxon>
        <taxon>Portunidae</taxon>
        <taxon>Portuninae</taxon>
        <taxon>Portunus</taxon>
    </lineage>
</organism>
<protein>
    <submittedName>
        <fullName evidence="2">Protein outspread</fullName>
    </submittedName>
</protein>
<dbReference type="EMBL" id="VSRR010015808">
    <property type="protein sequence ID" value="MPC58583.1"/>
    <property type="molecule type" value="Genomic_DNA"/>
</dbReference>
<sequence length="94" mass="10670">MSGLKGAECRKFQANIFNKSKCTNCFKQREEHSPEALESNRVSIEAGRKEEGSTKVYLCGRSGGCGCMFKREGCTSKVQKEREREREREREATA</sequence>